<keyword evidence="2 5" id="KW-0812">Transmembrane</keyword>
<evidence type="ECO:0008006" key="8">
    <source>
        <dbReference type="Google" id="ProtNLM"/>
    </source>
</evidence>
<keyword evidence="7" id="KW-1185">Reference proteome</keyword>
<feature type="transmembrane region" description="Helical" evidence="5">
    <location>
        <begin position="159"/>
        <end position="177"/>
    </location>
</feature>
<feature type="transmembrane region" description="Helical" evidence="5">
    <location>
        <begin position="272"/>
        <end position="290"/>
    </location>
</feature>
<comment type="subcellular location">
    <subcellularLocation>
        <location evidence="1">Membrane</location>
        <topology evidence="1">Multi-pass membrane protein</topology>
    </subcellularLocation>
</comment>
<evidence type="ECO:0000256" key="1">
    <source>
        <dbReference type="ARBA" id="ARBA00004141"/>
    </source>
</evidence>
<name>A0A0L0FX40_9EUKA</name>
<dbReference type="STRING" id="667725.A0A0L0FX40"/>
<evidence type="ECO:0000256" key="2">
    <source>
        <dbReference type="ARBA" id="ARBA00022692"/>
    </source>
</evidence>
<organism evidence="6 7">
    <name type="scientific">Sphaeroforma arctica JP610</name>
    <dbReference type="NCBI Taxonomy" id="667725"/>
    <lineage>
        <taxon>Eukaryota</taxon>
        <taxon>Ichthyosporea</taxon>
        <taxon>Ichthyophonida</taxon>
        <taxon>Sphaeroforma</taxon>
    </lineage>
</organism>
<feature type="transmembrane region" description="Helical" evidence="5">
    <location>
        <begin position="189"/>
        <end position="210"/>
    </location>
</feature>
<dbReference type="RefSeq" id="XP_014155106.1">
    <property type="nucleotide sequence ID" value="XM_014299631.1"/>
</dbReference>
<evidence type="ECO:0000256" key="5">
    <source>
        <dbReference type="RuleBase" id="RU004379"/>
    </source>
</evidence>
<proteinExistence type="inferred from homology"/>
<feature type="transmembrane region" description="Helical" evidence="5">
    <location>
        <begin position="246"/>
        <end position="266"/>
    </location>
</feature>
<dbReference type="eggNOG" id="KOG1630">
    <property type="taxonomic scope" value="Eukaryota"/>
</dbReference>
<evidence type="ECO:0000313" key="6">
    <source>
        <dbReference type="EMBL" id="KNC81204.1"/>
    </source>
</evidence>
<accession>A0A0L0FX40</accession>
<gene>
    <name evidence="6" type="ORF">SARC_06465</name>
</gene>
<dbReference type="Proteomes" id="UP000054560">
    <property type="component" value="Unassembled WGS sequence"/>
</dbReference>
<dbReference type="Pfam" id="PF01027">
    <property type="entry name" value="Bax1-I"/>
    <property type="match status" value="1"/>
</dbReference>
<feature type="transmembrane region" description="Helical" evidence="5">
    <location>
        <begin position="129"/>
        <end position="147"/>
    </location>
</feature>
<keyword evidence="3 5" id="KW-1133">Transmembrane helix</keyword>
<dbReference type="PANTHER" id="PTHR23291">
    <property type="entry name" value="BAX INHIBITOR-RELATED"/>
    <property type="match status" value="1"/>
</dbReference>
<evidence type="ECO:0000256" key="3">
    <source>
        <dbReference type="ARBA" id="ARBA00022989"/>
    </source>
</evidence>
<dbReference type="PANTHER" id="PTHR23291:SF112">
    <property type="entry name" value="GROWTH HORMONE-INDUCIBLE TRANSMEMBRANE PROTEIN"/>
    <property type="match status" value="1"/>
</dbReference>
<reference evidence="6 7" key="1">
    <citation type="submission" date="2011-02" db="EMBL/GenBank/DDBJ databases">
        <title>The Genome Sequence of Sphaeroforma arctica JP610.</title>
        <authorList>
            <consortium name="The Broad Institute Genome Sequencing Platform"/>
            <person name="Russ C."/>
            <person name="Cuomo C."/>
            <person name="Young S.K."/>
            <person name="Zeng Q."/>
            <person name="Gargeya S."/>
            <person name="Alvarado L."/>
            <person name="Berlin A."/>
            <person name="Chapman S.B."/>
            <person name="Chen Z."/>
            <person name="Freedman E."/>
            <person name="Gellesch M."/>
            <person name="Goldberg J."/>
            <person name="Griggs A."/>
            <person name="Gujja S."/>
            <person name="Heilman E."/>
            <person name="Heiman D."/>
            <person name="Howarth C."/>
            <person name="Mehta T."/>
            <person name="Neiman D."/>
            <person name="Pearson M."/>
            <person name="Roberts A."/>
            <person name="Saif S."/>
            <person name="Shea T."/>
            <person name="Shenoy N."/>
            <person name="Sisk P."/>
            <person name="Stolte C."/>
            <person name="Sykes S."/>
            <person name="White J."/>
            <person name="Yandava C."/>
            <person name="Burger G."/>
            <person name="Gray M.W."/>
            <person name="Holland P.W.H."/>
            <person name="King N."/>
            <person name="Lang F.B.F."/>
            <person name="Roger A.J."/>
            <person name="Ruiz-Trillo I."/>
            <person name="Haas B."/>
            <person name="Nusbaum C."/>
            <person name="Birren B."/>
        </authorList>
    </citation>
    <scope>NUCLEOTIDE SEQUENCE [LARGE SCALE GENOMIC DNA]</scope>
    <source>
        <strain evidence="6 7">JP610</strain>
    </source>
</reference>
<evidence type="ECO:0000256" key="4">
    <source>
        <dbReference type="ARBA" id="ARBA00023136"/>
    </source>
</evidence>
<feature type="transmembrane region" description="Helical" evidence="5">
    <location>
        <begin position="216"/>
        <end position="234"/>
    </location>
</feature>
<dbReference type="OrthoDB" id="6285520at2759"/>
<dbReference type="GeneID" id="25906969"/>
<dbReference type="InterPro" id="IPR006214">
    <property type="entry name" value="Bax_inhibitor_1-related"/>
</dbReference>
<dbReference type="AlphaFoldDB" id="A0A0L0FX40"/>
<sequence>MLVSQFRALKATSLLRPHLFKAGTVFNLRLFSTSTAKNAFRRSSPATTIGSRRTVAETIQTLNGGEAVGSAAGASAKPAGAFLWQLAGVGAVVGLGVVALDGLREGSVSTDGAALKFTKGVSQRITSTYGYVLAGLGVTAATATQIVRSGFHYRLMSVNPIGLAIGSFALTMGAFFVTKSASDPVTQHAAWLAFNASVGLSLFPVALMGGALVQKAAMGTAAVVGAISLVAATTRSDAHIGMRGGLAVGLGVVMAASFGSLFFPASPMLHNVMIYGGLAVFGGLTFYDTQHVMAKAKTQPYFNPLSESMKIYLDIVNIFTRIVMILGGGGNKRK</sequence>
<protein>
    <recommendedName>
        <fullName evidence="8">Growth hormone-inducible transmembrane protein</fullName>
    </recommendedName>
</protein>
<comment type="similarity">
    <text evidence="5">Belongs to the BI1 family.</text>
</comment>
<dbReference type="EMBL" id="KQ242058">
    <property type="protein sequence ID" value="KNC81204.1"/>
    <property type="molecule type" value="Genomic_DNA"/>
</dbReference>
<keyword evidence="4 5" id="KW-0472">Membrane</keyword>
<dbReference type="GO" id="GO:0005743">
    <property type="term" value="C:mitochondrial inner membrane"/>
    <property type="evidence" value="ECO:0007669"/>
    <property type="project" value="TreeGrafter"/>
</dbReference>
<evidence type="ECO:0000313" key="7">
    <source>
        <dbReference type="Proteomes" id="UP000054560"/>
    </source>
</evidence>